<sequence>MKFILAVALCIAFAVVLEAGIPISHTMRHDDFEPIKEDWHIPSYEYKYGVQDPKTGDHKEQWEHRHHDILKGGYMLHDADGTKRIVEYTSDPKRGFHAIVKTEGHAKHPLIYGIDPNDYEYKYGVEDPKTGDHKEQWEHRHHDIVKGGYMLHDADGTKRIVEYTSDPKTGFHAIHIPSYEYKYGVEDPKTGDHKEQWEHRHHDILKGGYMLHDADGTKRIVEQRSYCLLSNLAQVIPISLDESNRSTKS</sequence>
<dbReference type="EMBL" id="AJVK01023757">
    <property type="status" value="NOT_ANNOTATED_CDS"/>
    <property type="molecule type" value="Genomic_DNA"/>
</dbReference>
<keyword evidence="3" id="KW-1185">Reference proteome</keyword>
<evidence type="ECO:0000313" key="3">
    <source>
        <dbReference type="Proteomes" id="UP000092462"/>
    </source>
</evidence>
<dbReference type="EMBL" id="AJVK01023755">
    <property type="status" value="NOT_ANNOTATED_CDS"/>
    <property type="molecule type" value="Genomic_DNA"/>
</dbReference>
<keyword evidence="1" id="KW-0193">Cuticle</keyword>
<dbReference type="PANTHER" id="PTHR12236">
    <property type="entry name" value="STRUCTURAL CONTITUENT OF CUTICLE"/>
    <property type="match status" value="1"/>
</dbReference>
<reference evidence="2" key="1">
    <citation type="submission" date="2022-08" db="UniProtKB">
        <authorList>
            <consortium name="EnsemblMetazoa"/>
        </authorList>
    </citation>
    <scope>IDENTIFICATION</scope>
    <source>
        <strain evidence="2">Israel</strain>
    </source>
</reference>
<dbReference type="VEuPathDB" id="VectorBase:PPAPM1_010458"/>
<protein>
    <submittedName>
        <fullName evidence="2">Uncharacterized protein</fullName>
    </submittedName>
</protein>
<dbReference type="VEuPathDB" id="VectorBase:PPAPM1_004454"/>
<dbReference type="GO" id="GO:0005615">
    <property type="term" value="C:extracellular space"/>
    <property type="evidence" value="ECO:0007669"/>
    <property type="project" value="TreeGrafter"/>
</dbReference>
<proteinExistence type="predicted"/>
<accession>A0A1B0D3W4</accession>
<dbReference type="VEuPathDB" id="VectorBase:PPAI002037"/>
<dbReference type="InterPro" id="IPR051217">
    <property type="entry name" value="Insect_Cuticle_Struc_Prot"/>
</dbReference>
<dbReference type="InterPro" id="IPR000618">
    <property type="entry name" value="Insect_cuticle"/>
</dbReference>
<dbReference type="EMBL" id="AJVK01023758">
    <property type="status" value="NOT_ANNOTATED_CDS"/>
    <property type="molecule type" value="Genomic_DNA"/>
</dbReference>
<evidence type="ECO:0000313" key="2">
    <source>
        <dbReference type="EnsemblMetazoa" id="PPAI002037-PA"/>
    </source>
</evidence>
<dbReference type="PROSITE" id="PS51155">
    <property type="entry name" value="CHIT_BIND_RR_2"/>
    <property type="match status" value="2"/>
</dbReference>
<dbReference type="EnsemblMetazoa" id="PPAI002037-RA">
    <property type="protein sequence ID" value="PPAI002037-PA"/>
    <property type="gene ID" value="PPAI002037"/>
</dbReference>
<dbReference type="Proteomes" id="UP000092462">
    <property type="component" value="Unassembled WGS sequence"/>
</dbReference>
<dbReference type="GO" id="GO:0031012">
    <property type="term" value="C:extracellular matrix"/>
    <property type="evidence" value="ECO:0007669"/>
    <property type="project" value="TreeGrafter"/>
</dbReference>
<dbReference type="Pfam" id="PF00379">
    <property type="entry name" value="Chitin_bind_4"/>
    <property type="match status" value="3"/>
</dbReference>
<dbReference type="GO" id="GO:0042302">
    <property type="term" value="F:structural constituent of cuticle"/>
    <property type="evidence" value="ECO:0007669"/>
    <property type="project" value="UniProtKB-UniRule"/>
</dbReference>
<name>A0A1B0D3W4_PHLPP</name>
<evidence type="ECO:0000256" key="1">
    <source>
        <dbReference type="ARBA" id="ARBA00022460"/>
    </source>
</evidence>
<dbReference type="PANTHER" id="PTHR12236:SF76">
    <property type="entry name" value="ADULT-SPECIFIC CUTICULAR PROTEIN ACP-20-LIKE PROTEIN"/>
    <property type="match status" value="1"/>
</dbReference>
<dbReference type="EMBL" id="AJVK01023756">
    <property type="status" value="NOT_ANNOTATED_CDS"/>
    <property type="molecule type" value="Genomic_DNA"/>
</dbReference>
<dbReference type="AlphaFoldDB" id="A0A1B0D3W4"/>
<organism evidence="2 3">
    <name type="scientific">Phlebotomus papatasi</name>
    <name type="common">Sandfly</name>
    <dbReference type="NCBI Taxonomy" id="29031"/>
    <lineage>
        <taxon>Eukaryota</taxon>
        <taxon>Metazoa</taxon>
        <taxon>Ecdysozoa</taxon>
        <taxon>Arthropoda</taxon>
        <taxon>Hexapoda</taxon>
        <taxon>Insecta</taxon>
        <taxon>Pterygota</taxon>
        <taxon>Neoptera</taxon>
        <taxon>Endopterygota</taxon>
        <taxon>Diptera</taxon>
        <taxon>Nematocera</taxon>
        <taxon>Psychodoidea</taxon>
        <taxon>Psychodidae</taxon>
        <taxon>Phlebotomus</taxon>
        <taxon>Phlebotomus</taxon>
    </lineage>
</organism>